<protein>
    <submittedName>
        <fullName evidence="3">LruC domain-containing protein</fullName>
    </submittedName>
</protein>
<dbReference type="NCBIfam" id="TIGR04456">
    <property type="entry name" value="LruC_dom"/>
    <property type="match status" value="1"/>
</dbReference>
<dbReference type="OrthoDB" id="1204817at2"/>
<proteinExistence type="predicted"/>
<feature type="domain" description="DUF4842" evidence="2">
    <location>
        <begin position="515"/>
        <end position="712"/>
    </location>
</feature>
<reference evidence="3 4" key="1">
    <citation type="submission" date="2018-10" db="EMBL/GenBank/DDBJ databases">
        <title>Genomic Encyclopedia of Archaeal and Bacterial Type Strains, Phase II (KMG-II): from individual species to whole genera.</title>
        <authorList>
            <person name="Goeker M."/>
        </authorList>
    </citation>
    <scope>NUCLEOTIDE SEQUENCE [LARGE SCALE GENOMIC DNA]</scope>
    <source>
        <strain evidence="3 4">DSM 18602</strain>
    </source>
</reference>
<dbReference type="InterPro" id="IPR031025">
    <property type="entry name" value="LruC_dom"/>
</dbReference>
<dbReference type="RefSeq" id="WP_121197088.1">
    <property type="nucleotide sequence ID" value="NZ_RBKU01000001.1"/>
</dbReference>
<name>A0A495IZW7_9SPHI</name>
<gene>
    <name evidence="3" type="ORF">BDD43_1525</name>
</gene>
<dbReference type="Pfam" id="PF16130">
    <property type="entry name" value="DUF4842"/>
    <property type="match status" value="1"/>
</dbReference>
<accession>A0A495IZW7</accession>
<keyword evidence="1" id="KW-0732">Signal</keyword>
<sequence length="728" mass="75705">MKKTLLIATAFSIFALASCKKNENSSTTTTVTSLNDVKIPSGFNWESSRNLNVSVAVTDTRFGTSAYTISLYDGNPYAGGNLISKGAATATKAFETKIYLATTITQLYVVKTAPDNSTIVEQVAAGNTDISLSIGATDPAYAINSAASSKQVLATAPTSPDCSGGTAITANTNNLNVNSGDTYSITGSNITVGFSNVNGGTIKVCGKNVTLQNLSFNGAATLIVTTSGSINLSSINYNNSSAAIQNFGVINYSGSFPDNGLFANYGSFTCGGDFNLNSNAGTFVNNGTMTVSGSFQDGTSAVATNNGTMVVSGNFQPNSNSAFVNNCSLTVGANYNQSSGVKNYSFINVAGQSIINGGAELGLYNGAMLKTKDFIVDGSAKGYGSTSLIKITGTTNIRNSGSVVANVEVWQTSGSIDGTSAGKVNSGASTTDHSVYIATSGCNSEGNGTAAVSDSDGDGVPDNLDAYPTDPKRAYNVAGATGTIAYEDQWPVKGDFDLNDVVMGYNYTLVTSATNVVVSVSGTFTLYATGGTYSNAFAVEFPVSKSLVSGLAVTKAGVAVSGAAFEAGQTNAVVTLFSNMREEMATWNTRKTEAFTPYKTYTLSFNIANGPTLSTFGQDEYNPFIYNSGRGHEVHVMGKTPTTLADASLFGTNDDNTSVAASRYYVTKAGLPFAINIPAVFAYPSESIDITNAYPHIADWAKSNGSSYTDWYSNLTAGYRNTSNIYTH</sequence>
<evidence type="ECO:0000313" key="3">
    <source>
        <dbReference type="EMBL" id="RKR81379.1"/>
    </source>
</evidence>
<keyword evidence="4" id="KW-1185">Reference proteome</keyword>
<feature type="chain" id="PRO_5019771073" evidence="1">
    <location>
        <begin position="18"/>
        <end position="728"/>
    </location>
</feature>
<dbReference type="PROSITE" id="PS51257">
    <property type="entry name" value="PROKAR_LIPOPROTEIN"/>
    <property type="match status" value="1"/>
</dbReference>
<organism evidence="3 4">
    <name type="scientific">Mucilaginibacter gracilis</name>
    <dbReference type="NCBI Taxonomy" id="423350"/>
    <lineage>
        <taxon>Bacteria</taxon>
        <taxon>Pseudomonadati</taxon>
        <taxon>Bacteroidota</taxon>
        <taxon>Sphingobacteriia</taxon>
        <taxon>Sphingobacteriales</taxon>
        <taxon>Sphingobacteriaceae</taxon>
        <taxon>Mucilaginibacter</taxon>
    </lineage>
</organism>
<evidence type="ECO:0000313" key="4">
    <source>
        <dbReference type="Proteomes" id="UP000268007"/>
    </source>
</evidence>
<evidence type="ECO:0000259" key="2">
    <source>
        <dbReference type="Pfam" id="PF16130"/>
    </source>
</evidence>
<feature type="signal peptide" evidence="1">
    <location>
        <begin position="1"/>
        <end position="17"/>
    </location>
</feature>
<comment type="caution">
    <text evidence="3">The sequence shown here is derived from an EMBL/GenBank/DDBJ whole genome shotgun (WGS) entry which is preliminary data.</text>
</comment>
<evidence type="ECO:0000256" key="1">
    <source>
        <dbReference type="SAM" id="SignalP"/>
    </source>
</evidence>
<dbReference type="EMBL" id="RBKU01000001">
    <property type="protein sequence ID" value="RKR81379.1"/>
    <property type="molecule type" value="Genomic_DNA"/>
</dbReference>
<dbReference type="AlphaFoldDB" id="A0A495IZW7"/>
<dbReference type="InterPro" id="IPR032295">
    <property type="entry name" value="DUF4842"/>
</dbReference>
<dbReference type="Proteomes" id="UP000268007">
    <property type="component" value="Unassembled WGS sequence"/>
</dbReference>